<dbReference type="RefSeq" id="WP_197417903.1">
    <property type="nucleotide sequence ID" value="NZ_KQ957205.1"/>
</dbReference>
<dbReference type="eggNOG" id="ENOG5033MIH">
    <property type="taxonomic scope" value="Bacteria"/>
</dbReference>
<evidence type="ECO:0000313" key="3">
    <source>
        <dbReference type="Proteomes" id="UP000070533"/>
    </source>
</evidence>
<feature type="signal peptide" evidence="1">
    <location>
        <begin position="1"/>
        <end position="19"/>
    </location>
</feature>
<comment type="caution">
    <text evidence="2">The sequence shown here is derived from an EMBL/GenBank/DDBJ whole genome shotgun (WGS) entry which is preliminary data.</text>
</comment>
<proteinExistence type="predicted"/>
<evidence type="ECO:0000313" key="2">
    <source>
        <dbReference type="EMBL" id="KXA42360.1"/>
    </source>
</evidence>
<keyword evidence="3" id="KW-1185">Reference proteome</keyword>
<accession>A0A133QHL0</accession>
<reference evidence="3" key="1">
    <citation type="submission" date="2016-01" db="EMBL/GenBank/DDBJ databases">
        <authorList>
            <person name="Mitreva M."/>
            <person name="Pepin K.H."/>
            <person name="Mihindukulasuriya K.A."/>
            <person name="Fulton R."/>
            <person name="Fronick C."/>
            <person name="O'Laughlin M."/>
            <person name="Miner T."/>
            <person name="Herter B."/>
            <person name="Rosa B.A."/>
            <person name="Cordes M."/>
            <person name="Tomlinson C."/>
            <person name="Wollam A."/>
            <person name="Palsikar V.B."/>
            <person name="Mardis E.R."/>
            <person name="Wilson R.K."/>
        </authorList>
    </citation>
    <scope>NUCLEOTIDE SEQUENCE [LARGE SCALE GENOMIC DNA]</scope>
    <source>
        <strain evidence="3">MJR7716</strain>
    </source>
</reference>
<organism evidence="2 3">
    <name type="scientific">Prevotella corporis</name>
    <dbReference type="NCBI Taxonomy" id="28128"/>
    <lineage>
        <taxon>Bacteria</taxon>
        <taxon>Pseudomonadati</taxon>
        <taxon>Bacteroidota</taxon>
        <taxon>Bacteroidia</taxon>
        <taxon>Bacteroidales</taxon>
        <taxon>Prevotellaceae</taxon>
        <taxon>Prevotella</taxon>
    </lineage>
</organism>
<evidence type="ECO:0000256" key="1">
    <source>
        <dbReference type="SAM" id="SignalP"/>
    </source>
</evidence>
<gene>
    <name evidence="2" type="ORF">HMPREF3226_00717</name>
</gene>
<sequence length="168" mass="19188">MRRLLLSIVVVFSVGFAAASQQYNCDGVSDLFRDFKYCKKAEYVHVPKLLLKVVSAVVKDDDPEVKKVLKVISSVRTLDLEACSPDVKQQFLQRVKKLKTNGYEEIVRQKTSDEHTLVMVKTKKDYIRQLVVVSCDGEDCALVQIKGKIRPEDVEEIIENRKKISAKR</sequence>
<dbReference type="InterPro" id="IPR025348">
    <property type="entry name" value="DUF4252"/>
</dbReference>
<dbReference type="AlphaFoldDB" id="A0A133QHL0"/>
<dbReference type="STRING" id="28128.HMPREF3226_00717"/>
<protein>
    <recommendedName>
        <fullName evidence="4">DUF4252 domain-containing protein</fullName>
    </recommendedName>
</protein>
<dbReference type="EMBL" id="LRQG01000037">
    <property type="protein sequence ID" value="KXA42360.1"/>
    <property type="molecule type" value="Genomic_DNA"/>
</dbReference>
<dbReference type="PATRIC" id="fig|28128.5.peg.724"/>
<dbReference type="Pfam" id="PF14060">
    <property type="entry name" value="DUF4252"/>
    <property type="match status" value="1"/>
</dbReference>
<feature type="chain" id="PRO_5007458855" description="DUF4252 domain-containing protein" evidence="1">
    <location>
        <begin position="20"/>
        <end position="168"/>
    </location>
</feature>
<evidence type="ECO:0008006" key="4">
    <source>
        <dbReference type="Google" id="ProtNLM"/>
    </source>
</evidence>
<name>A0A133QHL0_9BACT</name>
<dbReference type="Proteomes" id="UP000070533">
    <property type="component" value="Unassembled WGS sequence"/>
</dbReference>
<keyword evidence="1" id="KW-0732">Signal</keyword>